<dbReference type="InterPro" id="IPR011004">
    <property type="entry name" value="Trimer_LpxA-like_sf"/>
</dbReference>
<evidence type="ECO:0000256" key="2">
    <source>
        <dbReference type="ARBA" id="ARBA00022679"/>
    </source>
</evidence>
<dbReference type="Proteomes" id="UP000824214">
    <property type="component" value="Unassembled WGS sequence"/>
</dbReference>
<dbReference type="Pfam" id="PF00132">
    <property type="entry name" value="Hexapep"/>
    <property type="match status" value="1"/>
</dbReference>
<proteinExistence type="inferred from homology"/>
<evidence type="ECO:0000256" key="1">
    <source>
        <dbReference type="ARBA" id="ARBA00007274"/>
    </source>
</evidence>
<dbReference type="PROSITE" id="PS00101">
    <property type="entry name" value="HEXAPEP_TRANSFERASES"/>
    <property type="match status" value="1"/>
</dbReference>
<dbReference type="InterPro" id="IPR039369">
    <property type="entry name" value="LacA-like"/>
</dbReference>
<dbReference type="GO" id="GO:0008870">
    <property type="term" value="F:galactoside O-acetyltransferase activity"/>
    <property type="evidence" value="ECO:0007669"/>
    <property type="project" value="TreeGrafter"/>
</dbReference>
<dbReference type="FunFam" id="2.160.10.10:FF:000025">
    <property type="entry name" value="Hexapeptide-repeat containing-acetyltransferase"/>
    <property type="match status" value="1"/>
</dbReference>
<dbReference type="EC" id="2.3.1.-" evidence="5"/>
<keyword evidence="3" id="KW-0677">Repeat</keyword>
<dbReference type="Gene3D" id="2.160.10.10">
    <property type="entry name" value="Hexapeptide repeat proteins"/>
    <property type="match status" value="1"/>
</dbReference>
<feature type="domain" description="Maltose/galactoside acetyltransferase" evidence="6">
    <location>
        <begin position="4"/>
        <end position="58"/>
    </location>
</feature>
<dbReference type="InterPro" id="IPR018357">
    <property type="entry name" value="Hexapep_transf_CS"/>
</dbReference>
<evidence type="ECO:0000313" key="7">
    <source>
        <dbReference type="EMBL" id="HJB38097.1"/>
    </source>
</evidence>
<dbReference type="AlphaFoldDB" id="A0A9D2LZ97"/>
<dbReference type="Pfam" id="PF12464">
    <property type="entry name" value="Mac"/>
    <property type="match status" value="1"/>
</dbReference>
<evidence type="ECO:0000256" key="4">
    <source>
        <dbReference type="ARBA" id="ARBA00023315"/>
    </source>
</evidence>
<dbReference type="PANTHER" id="PTHR43017:SF1">
    <property type="entry name" value="ACETYLTRANSFERASE YJL218W-RELATED"/>
    <property type="match status" value="1"/>
</dbReference>
<dbReference type="PANTHER" id="PTHR43017">
    <property type="entry name" value="GALACTOSIDE O-ACETYLTRANSFERASE"/>
    <property type="match status" value="1"/>
</dbReference>
<dbReference type="CDD" id="cd03357">
    <property type="entry name" value="LbH_MAT_GAT"/>
    <property type="match status" value="1"/>
</dbReference>
<evidence type="ECO:0000313" key="8">
    <source>
        <dbReference type="Proteomes" id="UP000824214"/>
    </source>
</evidence>
<dbReference type="SMART" id="SM01266">
    <property type="entry name" value="Mac"/>
    <property type="match status" value="1"/>
</dbReference>
<dbReference type="EMBL" id="DWXZ01000182">
    <property type="protein sequence ID" value="HJB38097.1"/>
    <property type="molecule type" value="Genomic_DNA"/>
</dbReference>
<gene>
    <name evidence="7" type="ORF">H9942_08540</name>
</gene>
<sequence>MTLEERMLNGKLYDCADEKLQAQQRALNELVFDYNNTRPSDGQRRQELLRQIFQDMGEGCYIEPPLHANWGSHTHLGNHVYANFNLTLVDDTHVYIGDNVMFGPNVTITAAGHPVDPDLRRQVYQYNFPVRIEENVWVGAGVIILPGVTIGKNSVIGAGSVVTKDIPANVVAMGVPCRVVREIGPRDKEFYFRDYRTEDGLQ</sequence>
<dbReference type="InterPro" id="IPR024688">
    <property type="entry name" value="Mac_dom"/>
</dbReference>
<comment type="similarity">
    <text evidence="1 5">Belongs to the transferase hexapeptide repeat family.</text>
</comment>
<name>A0A9D2LZ97_9FIRM</name>
<comment type="caution">
    <text evidence="7">The sequence shown here is derived from an EMBL/GenBank/DDBJ whole genome shotgun (WGS) entry which is preliminary data.</text>
</comment>
<keyword evidence="4 5" id="KW-0012">Acyltransferase</keyword>
<reference evidence="7" key="2">
    <citation type="submission" date="2021-04" db="EMBL/GenBank/DDBJ databases">
        <authorList>
            <person name="Gilroy R."/>
        </authorList>
    </citation>
    <scope>NUCLEOTIDE SEQUENCE</scope>
    <source>
        <strain evidence="7">ChiBcolR8-3208</strain>
    </source>
</reference>
<organism evidence="7 8">
    <name type="scientific">Candidatus Acutalibacter ornithocaccae</name>
    <dbReference type="NCBI Taxonomy" id="2838416"/>
    <lineage>
        <taxon>Bacteria</taxon>
        <taxon>Bacillati</taxon>
        <taxon>Bacillota</taxon>
        <taxon>Clostridia</taxon>
        <taxon>Eubacteriales</taxon>
        <taxon>Acutalibacteraceae</taxon>
        <taxon>Acutalibacter</taxon>
    </lineage>
</organism>
<evidence type="ECO:0000256" key="3">
    <source>
        <dbReference type="ARBA" id="ARBA00022737"/>
    </source>
</evidence>
<reference evidence="7" key="1">
    <citation type="journal article" date="2021" name="PeerJ">
        <title>Extensive microbial diversity within the chicken gut microbiome revealed by metagenomics and culture.</title>
        <authorList>
            <person name="Gilroy R."/>
            <person name="Ravi A."/>
            <person name="Getino M."/>
            <person name="Pursley I."/>
            <person name="Horton D.L."/>
            <person name="Alikhan N.F."/>
            <person name="Baker D."/>
            <person name="Gharbi K."/>
            <person name="Hall N."/>
            <person name="Watson M."/>
            <person name="Adriaenssens E.M."/>
            <person name="Foster-Nyarko E."/>
            <person name="Jarju S."/>
            <person name="Secka A."/>
            <person name="Antonio M."/>
            <person name="Oren A."/>
            <person name="Chaudhuri R.R."/>
            <person name="La Ragione R."/>
            <person name="Hildebrand F."/>
            <person name="Pallen M.J."/>
        </authorList>
    </citation>
    <scope>NUCLEOTIDE SEQUENCE</scope>
    <source>
        <strain evidence="7">ChiBcolR8-3208</strain>
    </source>
</reference>
<dbReference type="InterPro" id="IPR001451">
    <property type="entry name" value="Hexapep"/>
</dbReference>
<accession>A0A9D2LZ97</accession>
<keyword evidence="2 5" id="KW-0808">Transferase</keyword>
<evidence type="ECO:0000259" key="6">
    <source>
        <dbReference type="SMART" id="SM01266"/>
    </source>
</evidence>
<dbReference type="SUPFAM" id="SSF51161">
    <property type="entry name" value="Trimeric LpxA-like enzymes"/>
    <property type="match status" value="1"/>
</dbReference>
<protein>
    <recommendedName>
        <fullName evidence="5">Acetyltransferase</fullName>
        <ecNumber evidence="5">2.3.1.-</ecNumber>
    </recommendedName>
</protein>
<evidence type="ECO:0000256" key="5">
    <source>
        <dbReference type="RuleBase" id="RU367021"/>
    </source>
</evidence>